<dbReference type="Gene3D" id="3.90.182.10">
    <property type="entry name" value="Toxin - Anthrax Protective Antigen,domain 1"/>
    <property type="match status" value="1"/>
</dbReference>
<dbReference type="EMBL" id="AANZ01000006">
    <property type="protein sequence ID" value="EAQ80972.1"/>
    <property type="molecule type" value="Genomic_DNA"/>
</dbReference>
<evidence type="ECO:0000256" key="5">
    <source>
        <dbReference type="SAM" id="SignalP"/>
    </source>
</evidence>
<dbReference type="Pfam" id="PF07631">
    <property type="entry name" value="PSD4"/>
    <property type="match status" value="1"/>
</dbReference>
<dbReference type="HOGENOM" id="CLU_007458_1_0_0"/>
<evidence type="ECO:0000256" key="3">
    <source>
        <dbReference type="ARBA" id="ARBA00023004"/>
    </source>
</evidence>
<dbReference type="GO" id="GO:0009055">
    <property type="term" value="F:electron transfer activity"/>
    <property type="evidence" value="ECO:0007669"/>
    <property type="project" value="InterPro"/>
</dbReference>
<dbReference type="STRING" id="314230.DSM3645_20412"/>
<keyword evidence="2 4" id="KW-0479">Metal-binding</keyword>
<proteinExistence type="predicted"/>
<keyword evidence="1 4" id="KW-0349">Heme</keyword>
<dbReference type="InterPro" id="IPR036909">
    <property type="entry name" value="Cyt_c-like_dom_sf"/>
</dbReference>
<feature type="domain" description="PA14" evidence="7">
    <location>
        <begin position="148"/>
        <end position="293"/>
    </location>
</feature>
<keyword evidence="5" id="KW-0732">Signal</keyword>
<keyword evidence="3 4" id="KW-0408">Iron</keyword>
<evidence type="ECO:0000259" key="6">
    <source>
        <dbReference type="PROSITE" id="PS51007"/>
    </source>
</evidence>
<gene>
    <name evidence="8" type="ORF">DSM3645_20412</name>
</gene>
<dbReference type="Proteomes" id="UP000004358">
    <property type="component" value="Unassembled WGS sequence"/>
</dbReference>
<dbReference type="PROSITE" id="PS51820">
    <property type="entry name" value="PA14"/>
    <property type="match status" value="1"/>
</dbReference>
<dbReference type="GO" id="GO:0020037">
    <property type="term" value="F:heme binding"/>
    <property type="evidence" value="ECO:0007669"/>
    <property type="project" value="InterPro"/>
</dbReference>
<feature type="chain" id="PRO_5002664804" description="PA14 domain protein" evidence="5">
    <location>
        <begin position="35"/>
        <end position="770"/>
    </location>
</feature>
<dbReference type="SUPFAM" id="SSF56988">
    <property type="entry name" value="Anthrax protective antigen"/>
    <property type="match status" value="1"/>
</dbReference>
<reference evidence="8 9" key="1">
    <citation type="submission" date="2006-02" db="EMBL/GenBank/DDBJ databases">
        <authorList>
            <person name="Amann R."/>
            <person name="Ferriera S."/>
            <person name="Johnson J."/>
            <person name="Kravitz S."/>
            <person name="Halpern A."/>
            <person name="Remington K."/>
            <person name="Beeson K."/>
            <person name="Tran B."/>
            <person name="Rogers Y.-H."/>
            <person name="Friedman R."/>
            <person name="Venter J.C."/>
        </authorList>
    </citation>
    <scope>NUCLEOTIDE SEQUENCE [LARGE SCALE GENOMIC DNA]</scope>
    <source>
        <strain evidence="8 9">DSM 3645</strain>
    </source>
</reference>
<dbReference type="InterPro" id="IPR009056">
    <property type="entry name" value="Cyt_c-like_dom"/>
</dbReference>
<organism evidence="8 9">
    <name type="scientific">Blastopirellula marina DSM 3645</name>
    <dbReference type="NCBI Taxonomy" id="314230"/>
    <lineage>
        <taxon>Bacteria</taxon>
        <taxon>Pseudomonadati</taxon>
        <taxon>Planctomycetota</taxon>
        <taxon>Planctomycetia</taxon>
        <taxon>Pirellulales</taxon>
        <taxon>Pirellulaceae</taxon>
        <taxon>Blastopirellula</taxon>
    </lineage>
</organism>
<dbReference type="Pfam" id="PF07691">
    <property type="entry name" value="PA14"/>
    <property type="match status" value="1"/>
</dbReference>
<dbReference type="Pfam" id="PF13442">
    <property type="entry name" value="Cytochrome_CBB3"/>
    <property type="match status" value="1"/>
</dbReference>
<evidence type="ECO:0000256" key="1">
    <source>
        <dbReference type="ARBA" id="ARBA00022617"/>
    </source>
</evidence>
<dbReference type="AlphaFoldDB" id="A3ZQN4"/>
<evidence type="ECO:0000313" key="9">
    <source>
        <dbReference type="Proteomes" id="UP000004358"/>
    </source>
</evidence>
<dbReference type="PROSITE" id="PS51007">
    <property type="entry name" value="CYTC"/>
    <property type="match status" value="1"/>
</dbReference>
<comment type="caution">
    <text evidence="8">The sequence shown here is derived from an EMBL/GenBank/DDBJ whole genome shotgun (WGS) entry which is preliminary data.</text>
</comment>
<name>A3ZQN4_9BACT</name>
<dbReference type="SMART" id="SM00758">
    <property type="entry name" value="PA14"/>
    <property type="match status" value="1"/>
</dbReference>
<accession>A3ZQN4</accession>
<sequence length="770" mass="86639">MPTILPTSCALIQRLFQASLGMFAVLLLANNAWAEQPHGAVIFKKLCVDCHGEQGEGVAGAAENALRGTKSIAELAMAIEETMPEDDPESCVGEDAKAVAQFIHEKFYAPHARETSPSRIELARLTVDQYDNTIADLIASFRWVPDPKEKRGLKTEIYRKRNFQDRALERIDSKIDFDFGAGTPDEKVTNAEQFAVRWQGTVLAEETGDYEFILTTQIGARLYVNKDRTPLIDQWVASRGEPKEFKASIRLLGGRPYRLKLEVYKFKDDAASARLEWKPPRKARDFLTARNLSPEFAPELFISSASFPADDAVSGYERGVSVSKAWDEATTSGALEAAGYVVEHLDELAKTKPDADDRRPKVIEFCGKFVERAFRRPLSDEDRVFFVDEQFAGEMALETSVKRCVLLALKSPRFLYTNLENSPPDRYDVASRLSYALWDTMPSEHLFRAAKEGWIAKPEQVRSEAEKMLKDPRAKAKLHDFFHHWLQLNEKEGIVKDSHVFPEFSEQIASDLRTSLDLFVDDIVWSDASDYRQLLLGDRLFVNQRLAKLYDVPYEGGDNFQPISFQPEHRAGVVTHPYMLSMLAYNEFTSPIHRGVFVTRHLLGRSLAAPPQATEFKDGDFHAGMTMREKVSVLTEPAACQGCHQIINPLGFSLEHFDAIGRYRQTEGERQVDATSEFATAVGETIKLEGARDLARHIVESRSAHGAFVDQLFHHCVKHPINAYGSTTRDELVTSFEQSNYNIRKLLVSIAMVAATHTPNEGNAEHVASI</sequence>
<evidence type="ECO:0000313" key="8">
    <source>
        <dbReference type="EMBL" id="EAQ80972.1"/>
    </source>
</evidence>
<dbReference type="InterPro" id="IPR011658">
    <property type="entry name" value="PA14_dom"/>
</dbReference>
<dbReference type="eggNOG" id="COG3258">
    <property type="taxonomic scope" value="Bacteria"/>
</dbReference>
<dbReference type="InterPro" id="IPR013039">
    <property type="entry name" value="DUF1588"/>
</dbReference>
<dbReference type="InterPro" id="IPR013042">
    <property type="entry name" value="DUF1592"/>
</dbReference>
<evidence type="ECO:0008006" key="10">
    <source>
        <dbReference type="Google" id="ProtNLM"/>
    </source>
</evidence>
<dbReference type="SUPFAM" id="SSF46626">
    <property type="entry name" value="Cytochrome c"/>
    <property type="match status" value="1"/>
</dbReference>
<evidence type="ECO:0000256" key="4">
    <source>
        <dbReference type="PROSITE-ProRule" id="PRU00433"/>
    </source>
</evidence>
<dbReference type="InterPro" id="IPR037524">
    <property type="entry name" value="PA14/GLEYA"/>
</dbReference>
<feature type="signal peptide" evidence="5">
    <location>
        <begin position="1"/>
        <end position="34"/>
    </location>
</feature>
<dbReference type="Pfam" id="PF07627">
    <property type="entry name" value="PSCyt3"/>
    <property type="match status" value="1"/>
</dbReference>
<dbReference type="OrthoDB" id="175242at2"/>
<dbReference type="GO" id="GO:0046872">
    <property type="term" value="F:metal ion binding"/>
    <property type="evidence" value="ECO:0007669"/>
    <property type="project" value="UniProtKB-KW"/>
</dbReference>
<evidence type="ECO:0000256" key="2">
    <source>
        <dbReference type="ARBA" id="ARBA00022723"/>
    </source>
</evidence>
<evidence type="ECO:0000259" key="7">
    <source>
        <dbReference type="PROSITE" id="PS51820"/>
    </source>
</evidence>
<protein>
    <recommendedName>
        <fullName evidence="10">PA14 domain protein</fullName>
    </recommendedName>
</protein>
<dbReference type="Gene3D" id="1.10.760.10">
    <property type="entry name" value="Cytochrome c-like domain"/>
    <property type="match status" value="1"/>
</dbReference>
<feature type="domain" description="Cytochrome c" evidence="6">
    <location>
        <begin position="34"/>
        <end position="142"/>
    </location>
</feature>